<dbReference type="PANTHER" id="PTHR10283:SF82">
    <property type="entry name" value="SOLUTE CARRIER FAMILY 13 MEMBER 2"/>
    <property type="match status" value="1"/>
</dbReference>
<comment type="subcellular location">
    <subcellularLocation>
        <location evidence="1">Membrane</location>
        <topology evidence="1">Multi-pass membrane protein</topology>
    </subcellularLocation>
</comment>
<dbReference type="CDD" id="cd00038">
    <property type="entry name" value="CAP_ED"/>
    <property type="match status" value="1"/>
</dbReference>
<organism evidence="11 12">
    <name type="scientific">Cohnella yongneupensis</name>
    <dbReference type="NCBI Taxonomy" id="425006"/>
    <lineage>
        <taxon>Bacteria</taxon>
        <taxon>Bacillati</taxon>
        <taxon>Bacillota</taxon>
        <taxon>Bacilli</taxon>
        <taxon>Bacillales</taxon>
        <taxon>Paenibacillaceae</taxon>
        <taxon>Cohnella</taxon>
    </lineage>
</organism>
<feature type="transmembrane region" description="Helical" evidence="9">
    <location>
        <begin position="859"/>
        <end position="879"/>
    </location>
</feature>
<dbReference type="Proteomes" id="UP001596108">
    <property type="component" value="Unassembled WGS sequence"/>
</dbReference>
<feature type="transmembrane region" description="Helical" evidence="9">
    <location>
        <begin position="736"/>
        <end position="756"/>
    </location>
</feature>
<evidence type="ECO:0000256" key="5">
    <source>
        <dbReference type="ARBA" id="ARBA00022847"/>
    </source>
</evidence>
<keyword evidence="3" id="KW-0813">Transport</keyword>
<evidence type="ECO:0000256" key="7">
    <source>
        <dbReference type="ARBA" id="ARBA00023136"/>
    </source>
</evidence>
<dbReference type="Pfam" id="PF00027">
    <property type="entry name" value="cNMP_binding"/>
    <property type="match status" value="1"/>
</dbReference>
<evidence type="ECO:0000256" key="9">
    <source>
        <dbReference type="SAM" id="Phobius"/>
    </source>
</evidence>
<keyword evidence="7 9" id="KW-0472">Membrane</keyword>
<feature type="transmembrane region" description="Helical" evidence="9">
    <location>
        <begin position="426"/>
        <end position="446"/>
    </location>
</feature>
<evidence type="ECO:0000259" key="10">
    <source>
        <dbReference type="PROSITE" id="PS50042"/>
    </source>
</evidence>
<dbReference type="InterPro" id="IPR004680">
    <property type="entry name" value="Cit_transptr-like_dom"/>
</dbReference>
<feature type="transmembrane region" description="Helical" evidence="9">
    <location>
        <begin position="632"/>
        <end position="653"/>
    </location>
</feature>
<sequence>MATIAGFRIFSGLTNIELAKILGKLDKRELQAGKLLFEQGDAGDSMFLIERGKVQLSSALPDGGSRPLAELSEGDTFGEMALLTGEARSATARTATDSVLFVMDKEMFEKLIDEHPVVSKYFIGLLSSRLVQTNDRLQQSNEEKARWISQALEALPTAWCEFVEACSLFPRVNRKLAREQFGIEAVERIAEWMPRWEEFIRFEEAEGDVEGERSEEQASQWFAVTAAVRGMLRARLADRYATEQLSELREIAERVWCADGNWDAAIRMYAEAEQWADAIRIFAVAPDDAEGWDALDRCPIEALGSAEFGVLDRYLRNCAMNAREAGFVKVEATLEASGHGFSTGQLVLLHERAAEISRAIGMKAKALEHLAMAEALATTAGSGAAGLAADVDADERAYRLAKQKLDRQITNDLASKAGNLLSGSRWSGVIALAIAAGCLGYFHFADPVAGLSRHGMDFIGIGLAAVALWIVNVIPDYVVALLMAMFWVLGGLVTPEVALSGFSSTTWLYMLFILALGAVITKSGILFRLSLHALKRFPANYRGQLWGIVAGGTLLNPLIPSSSAKVTLGVPIARTLSESMGFKDRSDGAAGLGLAAMVFYGFAAPFMLTGSYSNVMAFGLVHGAKQPNWFEWFLYALPAFLIFAAIILGFLFMKFRNVAPARPVSREVIDDQLKLIGKLSREERVTVWTVVGCIAMLILQPLHGIDNAWVLLIGFSVLVITKTLDTQTLKTGVDWTFLLFIGIAFSFAEAAKQLGIVEAMSSFLGDRMSAFIDQPMLFLAAVMLLSFIVTFIVRDDPALILLVVALLPLAEQAGIHPWVLVFVILLSTDPFFFAYQSPTYLTAYYSAEGKSFSHRQGQWMALGYAVAAMAAVMASVPYWKWIGLIG</sequence>
<dbReference type="Gene3D" id="2.60.120.10">
    <property type="entry name" value="Jelly Rolls"/>
    <property type="match status" value="1"/>
</dbReference>
<evidence type="ECO:0000256" key="3">
    <source>
        <dbReference type="ARBA" id="ARBA00022448"/>
    </source>
</evidence>
<accession>A0ABW0QW77</accession>
<feature type="transmembrane region" description="Helical" evidence="9">
    <location>
        <begin position="708"/>
        <end position="724"/>
    </location>
</feature>
<evidence type="ECO:0000256" key="6">
    <source>
        <dbReference type="ARBA" id="ARBA00022989"/>
    </source>
</evidence>
<feature type="domain" description="Cyclic nucleotide-binding" evidence="10">
    <location>
        <begin position="9"/>
        <end position="112"/>
    </location>
</feature>
<keyword evidence="5" id="KW-0769">Symport</keyword>
<feature type="transmembrane region" description="Helical" evidence="9">
    <location>
        <begin position="458"/>
        <end position="487"/>
    </location>
</feature>
<dbReference type="SMART" id="SM00100">
    <property type="entry name" value="cNMP"/>
    <property type="match status" value="1"/>
</dbReference>
<keyword evidence="4 9" id="KW-0812">Transmembrane</keyword>
<feature type="transmembrane region" description="Helical" evidence="9">
    <location>
        <begin position="589"/>
        <end position="612"/>
    </location>
</feature>
<keyword evidence="8" id="KW-0010">Activator</keyword>
<evidence type="ECO:0000256" key="2">
    <source>
        <dbReference type="ARBA" id="ARBA00006772"/>
    </source>
</evidence>
<comment type="caution">
    <text evidence="11">The sequence shown here is derived from an EMBL/GenBank/DDBJ whole genome shotgun (WGS) entry which is preliminary data.</text>
</comment>
<protein>
    <submittedName>
        <fullName evidence="11">SLC13 family permease</fullName>
    </submittedName>
</protein>
<evidence type="ECO:0000256" key="8">
    <source>
        <dbReference type="ARBA" id="ARBA00023159"/>
    </source>
</evidence>
<dbReference type="PROSITE" id="PS00889">
    <property type="entry name" value="CNMP_BINDING_2"/>
    <property type="match status" value="1"/>
</dbReference>
<dbReference type="InterPro" id="IPR000595">
    <property type="entry name" value="cNMP-bd_dom"/>
</dbReference>
<dbReference type="InterPro" id="IPR014710">
    <property type="entry name" value="RmlC-like_jellyroll"/>
</dbReference>
<keyword evidence="12" id="KW-1185">Reference proteome</keyword>
<feature type="transmembrane region" description="Helical" evidence="9">
    <location>
        <begin position="507"/>
        <end position="527"/>
    </location>
</feature>
<name>A0ABW0QW77_9BACL</name>
<reference evidence="12" key="1">
    <citation type="journal article" date="2019" name="Int. J. Syst. Evol. Microbiol.">
        <title>The Global Catalogue of Microorganisms (GCM) 10K type strain sequencing project: providing services to taxonomists for standard genome sequencing and annotation.</title>
        <authorList>
            <consortium name="The Broad Institute Genomics Platform"/>
            <consortium name="The Broad Institute Genome Sequencing Center for Infectious Disease"/>
            <person name="Wu L."/>
            <person name="Ma J."/>
        </authorList>
    </citation>
    <scope>NUCLEOTIDE SEQUENCE [LARGE SCALE GENOMIC DNA]</scope>
    <source>
        <strain evidence="12">CGMCC 1.18578</strain>
    </source>
</reference>
<feature type="transmembrane region" description="Helical" evidence="9">
    <location>
        <begin position="800"/>
        <end position="825"/>
    </location>
</feature>
<feature type="transmembrane region" description="Helical" evidence="9">
    <location>
        <begin position="776"/>
        <end position="793"/>
    </location>
</feature>
<feature type="transmembrane region" description="Helical" evidence="9">
    <location>
        <begin position="685"/>
        <end position="702"/>
    </location>
</feature>
<dbReference type="InterPro" id="IPR018490">
    <property type="entry name" value="cNMP-bd_dom_sf"/>
</dbReference>
<proteinExistence type="inferred from homology"/>
<gene>
    <name evidence="11" type="ORF">ACFPQ4_03635</name>
</gene>
<evidence type="ECO:0000313" key="11">
    <source>
        <dbReference type="EMBL" id="MFC5528544.1"/>
    </source>
</evidence>
<dbReference type="RefSeq" id="WP_378110386.1">
    <property type="nucleotide sequence ID" value="NZ_JBHSNC010000010.1"/>
</dbReference>
<dbReference type="PANTHER" id="PTHR10283">
    <property type="entry name" value="SOLUTE CARRIER FAMILY 13 MEMBER"/>
    <property type="match status" value="1"/>
</dbReference>
<dbReference type="EMBL" id="JBHSNC010000010">
    <property type="protein sequence ID" value="MFC5528544.1"/>
    <property type="molecule type" value="Genomic_DNA"/>
</dbReference>
<keyword evidence="6 9" id="KW-1133">Transmembrane helix</keyword>
<dbReference type="InterPro" id="IPR018488">
    <property type="entry name" value="cNMP-bd_CS"/>
</dbReference>
<dbReference type="Pfam" id="PF03600">
    <property type="entry name" value="CitMHS"/>
    <property type="match status" value="1"/>
</dbReference>
<dbReference type="PROSITE" id="PS50042">
    <property type="entry name" value="CNMP_BINDING_3"/>
    <property type="match status" value="1"/>
</dbReference>
<evidence type="ECO:0000256" key="1">
    <source>
        <dbReference type="ARBA" id="ARBA00004141"/>
    </source>
</evidence>
<comment type="similarity">
    <text evidence="2">Belongs to the SLC13A/DASS transporter (TC 2.A.47) family. NADC subfamily.</text>
</comment>
<dbReference type="SUPFAM" id="SSF51206">
    <property type="entry name" value="cAMP-binding domain-like"/>
    <property type="match status" value="1"/>
</dbReference>
<evidence type="ECO:0000313" key="12">
    <source>
        <dbReference type="Proteomes" id="UP001596108"/>
    </source>
</evidence>
<evidence type="ECO:0000256" key="4">
    <source>
        <dbReference type="ARBA" id="ARBA00022692"/>
    </source>
</evidence>